<organism evidence="1 2">
    <name type="scientific">Romanomermis culicivorax</name>
    <name type="common">Nematode worm</name>
    <dbReference type="NCBI Taxonomy" id="13658"/>
    <lineage>
        <taxon>Eukaryota</taxon>
        <taxon>Metazoa</taxon>
        <taxon>Ecdysozoa</taxon>
        <taxon>Nematoda</taxon>
        <taxon>Enoplea</taxon>
        <taxon>Dorylaimia</taxon>
        <taxon>Mermithida</taxon>
        <taxon>Mermithoidea</taxon>
        <taxon>Mermithidae</taxon>
        <taxon>Romanomermis</taxon>
    </lineage>
</organism>
<reference evidence="2" key="1">
    <citation type="submission" date="2022-11" db="UniProtKB">
        <authorList>
            <consortium name="WormBaseParasite"/>
        </authorList>
    </citation>
    <scope>IDENTIFICATION</scope>
</reference>
<evidence type="ECO:0000313" key="1">
    <source>
        <dbReference type="Proteomes" id="UP000887565"/>
    </source>
</evidence>
<name>A0A915II43_ROMCU</name>
<sequence length="72" mass="8292">MDYYQDPPYSRFKRTIVDALKAKNFHMEDKYDWELEFAARTIATMIGPAKRAVEENVSVGDEGDSSQEKVTT</sequence>
<dbReference type="Proteomes" id="UP000887565">
    <property type="component" value="Unplaced"/>
</dbReference>
<proteinExistence type="predicted"/>
<protein>
    <submittedName>
        <fullName evidence="2">Uncharacterized protein</fullName>
    </submittedName>
</protein>
<evidence type="ECO:0000313" key="2">
    <source>
        <dbReference type="WBParaSite" id="nRc.2.0.1.t13474-RA"/>
    </source>
</evidence>
<dbReference type="WBParaSite" id="nRc.2.0.1.t13474-RA">
    <property type="protein sequence ID" value="nRc.2.0.1.t13474-RA"/>
    <property type="gene ID" value="nRc.2.0.1.g13474"/>
</dbReference>
<dbReference type="AlphaFoldDB" id="A0A915II43"/>
<keyword evidence="1" id="KW-1185">Reference proteome</keyword>
<accession>A0A915II43</accession>